<dbReference type="GO" id="GO:0005829">
    <property type="term" value="C:cytosol"/>
    <property type="evidence" value="ECO:0007669"/>
    <property type="project" value="InterPro"/>
</dbReference>
<dbReference type="InterPro" id="IPR007494">
    <property type="entry name" value="Glutaredoxin2_C"/>
</dbReference>
<feature type="domain" description="GST N-terminal" evidence="2">
    <location>
        <begin position="3"/>
        <end position="74"/>
    </location>
</feature>
<dbReference type="InterPro" id="IPR036282">
    <property type="entry name" value="Glutathione-S-Trfase_C_sf"/>
</dbReference>
<proteinExistence type="predicted"/>
<keyword evidence="4" id="KW-1185">Reference proteome</keyword>
<dbReference type="OrthoDB" id="5291571at2"/>
<dbReference type="Pfam" id="PF04399">
    <property type="entry name" value="Glutaredoxin2_C"/>
    <property type="match status" value="1"/>
</dbReference>
<gene>
    <name evidence="3" type="ORF">ABB34_07660</name>
</gene>
<dbReference type="EMBL" id="LDJP01000042">
    <property type="protein sequence ID" value="KRG85703.1"/>
    <property type="molecule type" value="Genomic_DNA"/>
</dbReference>
<dbReference type="SUPFAM" id="SSF47616">
    <property type="entry name" value="GST C-terminal domain-like"/>
    <property type="match status" value="1"/>
</dbReference>
<comment type="caution">
    <text evidence="3">The sequence shown here is derived from an EMBL/GenBank/DDBJ whole genome shotgun (WGS) entry which is preliminary data.</text>
</comment>
<dbReference type="InterPro" id="IPR011901">
    <property type="entry name" value="Grx2"/>
</dbReference>
<accession>A0A0R0E4N1</accession>
<name>A0A0R0E4N1_9GAMM</name>
<dbReference type="AlphaFoldDB" id="A0A0R0E4N1"/>
<dbReference type="InterPro" id="IPR011767">
    <property type="entry name" value="GLR_AS"/>
</dbReference>
<dbReference type="InterPro" id="IPR036249">
    <property type="entry name" value="Thioredoxin-like_sf"/>
</dbReference>
<reference evidence="3 4" key="1">
    <citation type="submission" date="2015-05" db="EMBL/GenBank/DDBJ databases">
        <title>Genome sequencing and analysis of members of genus Stenotrophomonas.</title>
        <authorList>
            <person name="Patil P.P."/>
            <person name="Midha S."/>
            <person name="Patil P.B."/>
        </authorList>
    </citation>
    <scope>NUCLEOTIDE SEQUENCE [LARGE SCALE GENOMIC DNA]</scope>
    <source>
        <strain evidence="3 4">JCM 16244</strain>
    </source>
</reference>
<dbReference type="Gene3D" id="3.40.30.10">
    <property type="entry name" value="Glutaredoxin"/>
    <property type="match status" value="1"/>
</dbReference>
<dbReference type="RefSeq" id="WP_057640670.1">
    <property type="nucleotide sequence ID" value="NZ_LDJP01000042.1"/>
</dbReference>
<dbReference type="Pfam" id="PF13417">
    <property type="entry name" value="GST_N_3"/>
    <property type="match status" value="1"/>
</dbReference>
<feature type="domain" description="Glutaredoxin 2 C-terminal" evidence="1">
    <location>
        <begin position="85"/>
        <end position="211"/>
    </location>
</feature>
<dbReference type="InterPro" id="IPR004045">
    <property type="entry name" value="Glutathione_S-Trfase_N"/>
</dbReference>
<dbReference type="SMR" id="A0A0R0E4N1"/>
<sequence length="212" mass="23816">MELFIYEHCPFCCRALMIVGLKQLDVDIGIIMEGDVETPTRMVGRKVVPILRRPDGSHMPESMDIVHYLDQSAAPALVQRGGDAAIDAWVERAWPLMLRLCVPRFTRTDFRELATPAAREAFVARETRAFGDLQALLDDSDKLLDELRPLLDELEPLLATRGEAIDESDFRLFPLLRSLTIVKGIGFGANSRRYLDAISARCRVALFDDKAA</sequence>
<protein>
    <submittedName>
        <fullName evidence="3">Glutaredoxin</fullName>
    </submittedName>
</protein>
<dbReference type="NCBIfam" id="TIGR02182">
    <property type="entry name" value="GRXB"/>
    <property type="match status" value="1"/>
</dbReference>
<evidence type="ECO:0000313" key="3">
    <source>
        <dbReference type="EMBL" id="KRG85703.1"/>
    </source>
</evidence>
<evidence type="ECO:0000259" key="2">
    <source>
        <dbReference type="Pfam" id="PF13417"/>
    </source>
</evidence>
<dbReference type="SUPFAM" id="SSF52833">
    <property type="entry name" value="Thioredoxin-like"/>
    <property type="match status" value="1"/>
</dbReference>
<dbReference type="PATRIC" id="fig|659018.3.peg.1470"/>
<dbReference type="Proteomes" id="UP000050940">
    <property type="component" value="Unassembled WGS sequence"/>
</dbReference>
<dbReference type="STRING" id="659018.ABB34_07660"/>
<dbReference type="PROSITE" id="PS00195">
    <property type="entry name" value="GLUTAREDOXIN_1"/>
    <property type="match status" value="1"/>
</dbReference>
<organism evidence="3 4">
    <name type="scientific">Stenotrophomonas daejeonensis</name>
    <dbReference type="NCBI Taxonomy" id="659018"/>
    <lineage>
        <taxon>Bacteria</taxon>
        <taxon>Pseudomonadati</taxon>
        <taxon>Pseudomonadota</taxon>
        <taxon>Gammaproteobacteria</taxon>
        <taxon>Lysobacterales</taxon>
        <taxon>Lysobacteraceae</taxon>
        <taxon>Stenotrophomonas</taxon>
    </lineage>
</organism>
<evidence type="ECO:0000313" key="4">
    <source>
        <dbReference type="Proteomes" id="UP000050940"/>
    </source>
</evidence>
<dbReference type="NCBIfam" id="NF007702">
    <property type="entry name" value="PRK10387.1"/>
    <property type="match status" value="1"/>
</dbReference>
<evidence type="ECO:0000259" key="1">
    <source>
        <dbReference type="Pfam" id="PF04399"/>
    </source>
</evidence>
<dbReference type="Gene3D" id="1.20.1050.10">
    <property type="match status" value="1"/>
</dbReference>